<evidence type="ECO:0000313" key="3">
    <source>
        <dbReference type="Proteomes" id="UP001204376"/>
    </source>
</evidence>
<name>A0ABT1T900_9SPHI</name>
<dbReference type="RefSeq" id="WP_256541259.1">
    <property type="nucleotide sequence ID" value="NZ_JANHOH010000011.1"/>
</dbReference>
<protein>
    <submittedName>
        <fullName evidence="2">Uncharacterized protein</fullName>
    </submittedName>
</protein>
<dbReference type="EMBL" id="JANHOH010000011">
    <property type="protein sequence ID" value="MCQ6961091.1"/>
    <property type="molecule type" value="Genomic_DNA"/>
</dbReference>
<accession>A0ABT1T900</accession>
<gene>
    <name evidence="2" type="ORF">NPE20_24160</name>
</gene>
<keyword evidence="1" id="KW-1133">Transmembrane helix</keyword>
<evidence type="ECO:0000313" key="2">
    <source>
        <dbReference type="EMBL" id="MCQ6961091.1"/>
    </source>
</evidence>
<keyword evidence="3" id="KW-1185">Reference proteome</keyword>
<feature type="transmembrane region" description="Helical" evidence="1">
    <location>
        <begin position="43"/>
        <end position="65"/>
    </location>
</feature>
<proteinExistence type="predicted"/>
<feature type="transmembrane region" description="Helical" evidence="1">
    <location>
        <begin position="131"/>
        <end position="158"/>
    </location>
</feature>
<sequence>MKSSFLISGGVAFGLSLILSYLLISLIAYYFRKKHYPKASPNLAQAIVLAGRLLASLILITGLFAPVRDFLLISASNGGLNSATSWSFLLICCCGLLFAYSIATGMEGVLSGQIYKGQSLSVELSENNIGLAVVRSVLLTGLAIVLLFSLGIFLQAFIPTPSIPTIR</sequence>
<dbReference type="Proteomes" id="UP001204376">
    <property type="component" value="Unassembled WGS sequence"/>
</dbReference>
<reference evidence="2 3" key="1">
    <citation type="submission" date="2022-07" db="EMBL/GenBank/DDBJ databases">
        <title>Mucilaginibacter sp. JC4.</title>
        <authorList>
            <person name="Le V."/>
            <person name="Ko S.-R."/>
            <person name="Ahn C.-Y."/>
            <person name="Oh H.-M."/>
        </authorList>
    </citation>
    <scope>NUCLEOTIDE SEQUENCE [LARGE SCALE GENOMIC DNA]</scope>
    <source>
        <strain evidence="2 3">JC4</strain>
    </source>
</reference>
<comment type="caution">
    <text evidence="2">The sequence shown here is derived from an EMBL/GenBank/DDBJ whole genome shotgun (WGS) entry which is preliminary data.</text>
</comment>
<feature type="transmembrane region" description="Helical" evidence="1">
    <location>
        <begin position="85"/>
        <end position="110"/>
    </location>
</feature>
<evidence type="ECO:0000256" key="1">
    <source>
        <dbReference type="SAM" id="Phobius"/>
    </source>
</evidence>
<organism evidence="2 3">
    <name type="scientific">Mucilaginibacter aquariorum</name>
    <dbReference type="NCBI Taxonomy" id="2967225"/>
    <lineage>
        <taxon>Bacteria</taxon>
        <taxon>Pseudomonadati</taxon>
        <taxon>Bacteroidota</taxon>
        <taxon>Sphingobacteriia</taxon>
        <taxon>Sphingobacteriales</taxon>
        <taxon>Sphingobacteriaceae</taxon>
        <taxon>Mucilaginibacter</taxon>
    </lineage>
</organism>
<feature type="transmembrane region" description="Helical" evidence="1">
    <location>
        <begin position="6"/>
        <end position="31"/>
    </location>
</feature>
<keyword evidence="1" id="KW-0472">Membrane</keyword>
<keyword evidence="1" id="KW-0812">Transmembrane</keyword>